<proteinExistence type="predicted"/>
<keyword evidence="2" id="KW-1185">Reference proteome</keyword>
<sequence length="60" mass="7041">MTCLFDITCVFVFCCGVYRVSIYTSIKKKSVAVIKENEKKEKKKKSKIKLKIYKKQKKTS</sequence>
<gene>
    <name evidence="1" type="ORF">AA81_13355</name>
</gene>
<accession>A0A2S5E963</accession>
<evidence type="ECO:0000313" key="1">
    <source>
        <dbReference type="EMBL" id="POZ89585.1"/>
    </source>
</evidence>
<protein>
    <submittedName>
        <fullName evidence="1">Uncharacterized protein</fullName>
    </submittedName>
</protein>
<name>A0A2S5E963_9BACT</name>
<comment type="caution">
    <text evidence="1">The sequence shown here is derived from an EMBL/GenBank/DDBJ whole genome shotgun (WGS) entry which is preliminary data.</text>
</comment>
<reference evidence="1 2" key="1">
    <citation type="submission" date="2014-01" db="EMBL/GenBank/DDBJ databases">
        <title>Comparative genomics of Petrotoga.</title>
        <authorList>
            <person name="Chow K."/>
            <person name="Charchuk R."/>
            <person name="Nesbo C.L."/>
        </authorList>
    </citation>
    <scope>NUCLEOTIDE SEQUENCE [LARGE SCALE GENOMIC DNA]</scope>
    <source>
        <strain evidence="1 2">DSM 16923</strain>
    </source>
</reference>
<dbReference type="AlphaFoldDB" id="A0A2S5E963"/>
<evidence type="ECO:0000313" key="2">
    <source>
        <dbReference type="Proteomes" id="UP000236950"/>
    </source>
</evidence>
<dbReference type="EMBL" id="JALY01000321">
    <property type="protein sequence ID" value="POZ89585.1"/>
    <property type="molecule type" value="Genomic_DNA"/>
</dbReference>
<organism evidence="1 2">
    <name type="scientific">Petrotoga halophila DSM 16923</name>
    <dbReference type="NCBI Taxonomy" id="1122953"/>
    <lineage>
        <taxon>Bacteria</taxon>
        <taxon>Thermotogati</taxon>
        <taxon>Thermotogota</taxon>
        <taxon>Thermotogae</taxon>
        <taxon>Petrotogales</taxon>
        <taxon>Petrotogaceae</taxon>
        <taxon>Petrotoga</taxon>
    </lineage>
</organism>
<dbReference type="Proteomes" id="UP000236950">
    <property type="component" value="Unassembled WGS sequence"/>
</dbReference>